<dbReference type="InterPro" id="IPR051200">
    <property type="entry name" value="Host-pathogen_enzymatic-act"/>
</dbReference>
<dbReference type="PROSITE" id="PS51257">
    <property type="entry name" value="PROKAR_LIPOPROTEIN"/>
    <property type="match status" value="1"/>
</dbReference>
<keyword evidence="2" id="KW-1185">Reference proteome</keyword>
<organism evidence="1 2">
    <name type="scientific">Thiohalophilus thiocyanatoxydans</name>
    <dbReference type="NCBI Taxonomy" id="381308"/>
    <lineage>
        <taxon>Bacteria</taxon>
        <taxon>Pseudomonadati</taxon>
        <taxon>Pseudomonadota</taxon>
        <taxon>Gammaproteobacteria</taxon>
        <taxon>Thiohalomonadales</taxon>
        <taxon>Thiohalophilaceae</taxon>
        <taxon>Thiohalophilus</taxon>
    </lineage>
</organism>
<dbReference type="AlphaFoldDB" id="A0A4R8IP11"/>
<protein>
    <submittedName>
        <fullName evidence="1">Protein NirF</fullName>
    </submittedName>
</protein>
<dbReference type="EMBL" id="SOQX01000009">
    <property type="protein sequence ID" value="TDX98207.1"/>
    <property type="molecule type" value="Genomic_DNA"/>
</dbReference>
<comment type="caution">
    <text evidence="1">The sequence shown here is derived from an EMBL/GenBank/DDBJ whole genome shotgun (WGS) entry which is preliminary data.</text>
</comment>
<proteinExistence type="predicted"/>
<name>A0A4R8IP11_9GAMM</name>
<dbReference type="InterPro" id="IPR011048">
    <property type="entry name" value="Haem_d1_sf"/>
</dbReference>
<dbReference type="SUPFAM" id="SSF51004">
    <property type="entry name" value="C-terminal (heme d1) domain of cytochrome cd1-nitrite reductase"/>
    <property type="match status" value="1"/>
</dbReference>
<dbReference type="PANTHER" id="PTHR47197">
    <property type="entry name" value="PROTEIN NIRF"/>
    <property type="match status" value="1"/>
</dbReference>
<dbReference type="CDD" id="cd20778">
    <property type="entry name" value="8prop_hemeD1_NirF"/>
    <property type="match status" value="1"/>
</dbReference>
<sequence>MSRMLPRYRVYLLVLATLLLTGCQNLAPRATGDLGLVIERATGSVQIIDTGSRSAVARIDGLGDLSHASVVYSRDERYAYVFGRDGGLTKVDMLLQRIDKRIIQSGNSIGGAISQDGSLIAVSNYEPGGVKVFDAQTLDLVADIPAVGENGKRSKVVGLVDAPQKRFVFSLYDSDEIWVADMRQSDKPEITRYRDVGEQPYDALITAEGRFYIAGLFGEDGLALLDLWQPQAGVKRILGDYGRGEEKLPVYKMPHLEGWAMAGNYALVPAVGGHEVLVIERENWQLVKRIPVHSQPIFVMASPDKRSVWVNFAHPDNDTIQVIDVATLEVVDTLKPGPAVLHMEFTPRGEEVWVSVRDANRIRVYDVYTRREITSIEMESPSGIFLTNRAHRIGL</sequence>
<reference evidence="1 2" key="1">
    <citation type="submission" date="2019-03" db="EMBL/GenBank/DDBJ databases">
        <title>Genomic Encyclopedia of Type Strains, Phase IV (KMG-IV): sequencing the most valuable type-strain genomes for metagenomic binning, comparative biology and taxonomic classification.</title>
        <authorList>
            <person name="Goeker M."/>
        </authorList>
    </citation>
    <scope>NUCLEOTIDE SEQUENCE [LARGE SCALE GENOMIC DNA]</scope>
    <source>
        <strain evidence="1 2">DSM 16326</strain>
    </source>
</reference>
<dbReference type="Gene3D" id="2.140.10.20">
    <property type="entry name" value="C-terminal (heme d1) domain of cytochrome cd1-nitrite reductase"/>
    <property type="match status" value="1"/>
</dbReference>
<gene>
    <name evidence="1" type="ORF">EDC23_2691</name>
</gene>
<dbReference type="Proteomes" id="UP000294914">
    <property type="component" value="Unassembled WGS sequence"/>
</dbReference>
<dbReference type="PANTHER" id="PTHR47197:SF3">
    <property type="entry name" value="DIHYDRO-HEME D1 DEHYDROGENASE"/>
    <property type="match status" value="1"/>
</dbReference>
<evidence type="ECO:0000313" key="1">
    <source>
        <dbReference type="EMBL" id="TDX98207.1"/>
    </source>
</evidence>
<dbReference type="Pfam" id="PF02239">
    <property type="entry name" value="Cytochrom_D1"/>
    <property type="match status" value="1"/>
</dbReference>
<evidence type="ECO:0000313" key="2">
    <source>
        <dbReference type="Proteomes" id="UP000294914"/>
    </source>
</evidence>
<accession>A0A4R8IP11</accession>
<dbReference type="InterPro" id="IPR003143">
    <property type="entry name" value="Cyt_cd1_C_sf"/>
</dbReference>